<evidence type="ECO:0000313" key="2">
    <source>
        <dbReference type="Proteomes" id="UP000265703"/>
    </source>
</evidence>
<dbReference type="EMBL" id="QKYT01001109">
    <property type="protein sequence ID" value="RIA79887.1"/>
    <property type="molecule type" value="Genomic_DNA"/>
</dbReference>
<evidence type="ECO:0000313" key="1">
    <source>
        <dbReference type="EMBL" id="RIA79887.1"/>
    </source>
</evidence>
<dbReference type="OrthoDB" id="6773637at2759"/>
<dbReference type="STRING" id="658196.A0A397S7C4"/>
<gene>
    <name evidence="1" type="ORF">C1645_839713</name>
</gene>
<dbReference type="Proteomes" id="UP000265703">
    <property type="component" value="Unassembled WGS sequence"/>
</dbReference>
<reference evidence="1 2" key="1">
    <citation type="submission" date="2018-06" db="EMBL/GenBank/DDBJ databases">
        <title>Comparative genomics reveals the genomic features of Rhizophagus irregularis, R. cerebriforme, R. diaphanum and Gigaspora rosea, and their symbiotic lifestyle signature.</title>
        <authorList>
            <person name="Morin E."/>
            <person name="San Clemente H."/>
            <person name="Chen E.C.H."/>
            <person name="De La Providencia I."/>
            <person name="Hainaut M."/>
            <person name="Kuo A."/>
            <person name="Kohler A."/>
            <person name="Murat C."/>
            <person name="Tang N."/>
            <person name="Roy S."/>
            <person name="Loubradou J."/>
            <person name="Henrissat B."/>
            <person name="Grigoriev I.V."/>
            <person name="Corradi N."/>
            <person name="Roux C."/>
            <person name="Martin F.M."/>
        </authorList>
    </citation>
    <scope>NUCLEOTIDE SEQUENCE [LARGE SCALE GENOMIC DNA]</scope>
    <source>
        <strain evidence="1 2">DAOM 227022</strain>
    </source>
</reference>
<sequence>MDNNKYHVGLKFGIVEVYYSAGKLEPLETTDFPELYEIPSGEVSIIEAAHLQSARSVSGGGKCISRCHDGHSYQNKNQN</sequence>
<keyword evidence="2" id="KW-1185">Reference proteome</keyword>
<comment type="caution">
    <text evidence="1">The sequence shown here is derived from an EMBL/GenBank/DDBJ whole genome shotgun (WGS) entry which is preliminary data.</text>
</comment>
<organism evidence="1 2">
    <name type="scientific">Glomus cerebriforme</name>
    <dbReference type="NCBI Taxonomy" id="658196"/>
    <lineage>
        <taxon>Eukaryota</taxon>
        <taxon>Fungi</taxon>
        <taxon>Fungi incertae sedis</taxon>
        <taxon>Mucoromycota</taxon>
        <taxon>Glomeromycotina</taxon>
        <taxon>Glomeromycetes</taxon>
        <taxon>Glomerales</taxon>
        <taxon>Glomeraceae</taxon>
        <taxon>Glomus</taxon>
    </lineage>
</organism>
<proteinExistence type="predicted"/>
<name>A0A397S7C4_9GLOM</name>
<protein>
    <submittedName>
        <fullName evidence="1">Uncharacterized protein</fullName>
    </submittedName>
</protein>
<accession>A0A397S7C4</accession>
<dbReference type="AlphaFoldDB" id="A0A397S7C4"/>